<evidence type="ECO:0000313" key="1">
    <source>
        <dbReference type="EMBL" id="QDI02534.1"/>
    </source>
</evidence>
<proteinExistence type="predicted"/>
<dbReference type="RefSeq" id="WP_142741763.1">
    <property type="nucleotide sequence ID" value="NZ_CP038228.1"/>
</dbReference>
<gene>
    <name evidence="1" type="ORF">E4A48_01395</name>
</gene>
<dbReference type="EMBL" id="CP038228">
    <property type="protein sequence ID" value="QDI02534.1"/>
    <property type="molecule type" value="Genomic_DNA"/>
</dbReference>
<keyword evidence="2" id="KW-1185">Reference proteome</keyword>
<accession>A0A514E923</accession>
<dbReference type="AlphaFoldDB" id="A0A514E923"/>
<evidence type="ECO:0000313" key="2">
    <source>
        <dbReference type="Proteomes" id="UP000319349"/>
    </source>
</evidence>
<name>A0A514E923_9XANT</name>
<dbReference type="Proteomes" id="UP000319349">
    <property type="component" value="Chromosome"/>
</dbReference>
<protein>
    <submittedName>
        <fullName evidence="1">Uncharacterized protein</fullName>
    </submittedName>
</protein>
<sequence length="130" mass="14874">MTVGTFLLLLTSGAAAVGAFAVIKSLEKQRNNVAFNQGFQRFHRYKKTQIALSTENSSIKVEVGGVIKTYRLGDVRSWEKHWHNSRHQGTLTLNVRDIDHPVWTIKFGNETEMNKWYELVSQAVNEKLKL</sequence>
<reference evidence="1 2" key="1">
    <citation type="submission" date="2019-03" db="EMBL/GenBank/DDBJ databases">
        <title>Tal1 in Xanthomonas translucens pv. cerealis Contributes to Virulence in Bacterial Leaf Streak of Wheat.</title>
        <authorList>
            <person name="Shah S.M.A."/>
            <person name="Haq F."/>
            <person name="Ma W."/>
            <person name="Xu X."/>
            <person name="Wang S."/>
            <person name="Xu Z."/>
            <person name="Zou L."/>
            <person name="Zhu B."/>
            <person name="Chen G."/>
        </authorList>
    </citation>
    <scope>NUCLEOTIDE SEQUENCE [LARGE SCALE GENOMIC DNA]</scope>
    <source>
        <strain evidence="1 2">01</strain>
    </source>
</reference>
<organism evidence="1 2">
    <name type="scientific">Xanthomonas cerealis pv. cerealis</name>
    <dbReference type="NCBI Taxonomy" id="152263"/>
    <lineage>
        <taxon>Bacteria</taxon>
        <taxon>Pseudomonadati</taxon>
        <taxon>Pseudomonadota</taxon>
        <taxon>Gammaproteobacteria</taxon>
        <taxon>Lysobacterales</taxon>
        <taxon>Lysobacteraceae</taxon>
        <taxon>Xanthomonas</taxon>
        <taxon>Xanthomonas translucens group</taxon>
        <taxon>Xanthomonas cerealis</taxon>
    </lineage>
</organism>